<evidence type="ECO:0000313" key="4">
    <source>
        <dbReference type="EMBL" id="GEU76027.1"/>
    </source>
</evidence>
<feature type="coiled-coil region" evidence="1">
    <location>
        <begin position="1398"/>
        <end position="1432"/>
    </location>
</feature>
<dbReference type="InterPro" id="IPR039537">
    <property type="entry name" value="Retrotran_Ty1/copia-like"/>
</dbReference>
<evidence type="ECO:0000256" key="1">
    <source>
        <dbReference type="SAM" id="Coils"/>
    </source>
</evidence>
<evidence type="ECO:0000259" key="3">
    <source>
        <dbReference type="PROSITE" id="PS50994"/>
    </source>
</evidence>
<feature type="compositionally biased region" description="Polar residues" evidence="2">
    <location>
        <begin position="1045"/>
        <end position="1075"/>
    </location>
</feature>
<dbReference type="InterPro" id="IPR001584">
    <property type="entry name" value="Integrase_cat-core"/>
</dbReference>
<feature type="compositionally biased region" description="Low complexity" evidence="2">
    <location>
        <begin position="2020"/>
        <end position="2036"/>
    </location>
</feature>
<dbReference type="EMBL" id="BKCJ010007197">
    <property type="protein sequence ID" value="GEU76027.1"/>
    <property type="molecule type" value="Genomic_DNA"/>
</dbReference>
<feature type="region of interest" description="Disordered" evidence="2">
    <location>
        <begin position="1"/>
        <end position="34"/>
    </location>
</feature>
<reference evidence="4" key="1">
    <citation type="journal article" date="2019" name="Sci. Rep.">
        <title>Draft genome of Tanacetum cinerariifolium, the natural source of mosquito coil.</title>
        <authorList>
            <person name="Yamashiro T."/>
            <person name="Shiraishi A."/>
            <person name="Satake H."/>
            <person name="Nakayama K."/>
        </authorList>
    </citation>
    <scope>NUCLEOTIDE SEQUENCE</scope>
</reference>
<dbReference type="PANTHER" id="PTHR42648">
    <property type="entry name" value="TRANSPOSASE, PUTATIVE-RELATED"/>
    <property type="match status" value="1"/>
</dbReference>
<feature type="compositionally biased region" description="Basic and acidic residues" evidence="2">
    <location>
        <begin position="1077"/>
        <end position="1087"/>
    </location>
</feature>
<organism evidence="4">
    <name type="scientific">Tanacetum cinerariifolium</name>
    <name type="common">Dalmatian daisy</name>
    <name type="synonym">Chrysanthemum cinerariifolium</name>
    <dbReference type="NCBI Taxonomy" id="118510"/>
    <lineage>
        <taxon>Eukaryota</taxon>
        <taxon>Viridiplantae</taxon>
        <taxon>Streptophyta</taxon>
        <taxon>Embryophyta</taxon>
        <taxon>Tracheophyta</taxon>
        <taxon>Spermatophyta</taxon>
        <taxon>Magnoliopsida</taxon>
        <taxon>eudicotyledons</taxon>
        <taxon>Gunneridae</taxon>
        <taxon>Pentapetalae</taxon>
        <taxon>asterids</taxon>
        <taxon>campanulids</taxon>
        <taxon>Asterales</taxon>
        <taxon>Asteraceae</taxon>
        <taxon>Asteroideae</taxon>
        <taxon>Anthemideae</taxon>
        <taxon>Anthemidinae</taxon>
        <taxon>Tanacetum</taxon>
    </lineage>
</organism>
<feature type="domain" description="Integrase catalytic" evidence="3">
    <location>
        <begin position="2355"/>
        <end position="2452"/>
    </location>
</feature>
<feature type="region of interest" description="Disordered" evidence="2">
    <location>
        <begin position="369"/>
        <end position="398"/>
    </location>
</feature>
<feature type="compositionally biased region" description="Basic and acidic residues" evidence="2">
    <location>
        <begin position="701"/>
        <end position="723"/>
    </location>
</feature>
<dbReference type="GO" id="GO:0003676">
    <property type="term" value="F:nucleic acid binding"/>
    <property type="evidence" value="ECO:0007669"/>
    <property type="project" value="InterPro"/>
</dbReference>
<dbReference type="InterPro" id="IPR012337">
    <property type="entry name" value="RNaseH-like_sf"/>
</dbReference>
<feature type="coiled-coil region" evidence="1">
    <location>
        <begin position="1739"/>
        <end position="1815"/>
    </location>
</feature>
<feature type="compositionally biased region" description="Polar residues" evidence="2">
    <location>
        <begin position="1"/>
        <end position="21"/>
    </location>
</feature>
<feature type="region of interest" description="Disordered" evidence="2">
    <location>
        <begin position="634"/>
        <end position="731"/>
    </location>
</feature>
<dbReference type="GO" id="GO:0015074">
    <property type="term" value="P:DNA integration"/>
    <property type="evidence" value="ECO:0007669"/>
    <property type="project" value="InterPro"/>
</dbReference>
<feature type="compositionally biased region" description="Polar residues" evidence="2">
    <location>
        <begin position="389"/>
        <end position="398"/>
    </location>
</feature>
<keyword evidence="1" id="KW-0175">Coiled coil</keyword>
<dbReference type="Pfam" id="PF13976">
    <property type="entry name" value="gag_pre-integrs"/>
    <property type="match status" value="1"/>
</dbReference>
<feature type="compositionally biased region" description="Basic and acidic residues" evidence="2">
    <location>
        <begin position="1029"/>
        <end position="1044"/>
    </location>
</feature>
<dbReference type="PROSITE" id="PS50994">
    <property type="entry name" value="INTEGRASE"/>
    <property type="match status" value="1"/>
</dbReference>
<dbReference type="SUPFAM" id="SSF53098">
    <property type="entry name" value="Ribonuclease H-like"/>
    <property type="match status" value="2"/>
</dbReference>
<accession>A0A6L2MRP1</accession>
<evidence type="ECO:0000256" key="2">
    <source>
        <dbReference type="SAM" id="MobiDB-lite"/>
    </source>
</evidence>
<feature type="compositionally biased region" description="Acidic residues" evidence="2">
    <location>
        <begin position="636"/>
        <end position="669"/>
    </location>
</feature>
<dbReference type="InterPro" id="IPR025724">
    <property type="entry name" value="GAG-pre-integrase_dom"/>
</dbReference>
<comment type="caution">
    <text evidence="4">The sequence shown here is derived from an EMBL/GenBank/DDBJ whole genome shotgun (WGS) entry which is preliminary data.</text>
</comment>
<feature type="compositionally biased region" description="Low complexity" evidence="2">
    <location>
        <begin position="2056"/>
        <end position="2074"/>
    </location>
</feature>
<dbReference type="Gene3D" id="3.30.420.10">
    <property type="entry name" value="Ribonuclease H-like superfamily/Ribonuclease H"/>
    <property type="match status" value="3"/>
</dbReference>
<proteinExistence type="predicted"/>
<feature type="region of interest" description="Disordered" evidence="2">
    <location>
        <begin position="2014"/>
        <end position="2095"/>
    </location>
</feature>
<gene>
    <name evidence="4" type="ORF">Tci_048005</name>
</gene>
<dbReference type="PANTHER" id="PTHR42648:SF32">
    <property type="entry name" value="RIBONUCLEASE H-LIKE DOMAIN, GAG-PRE-INTEGRASE DOMAIN PROTEIN-RELATED"/>
    <property type="match status" value="1"/>
</dbReference>
<protein>
    <recommendedName>
        <fullName evidence="3">Integrase catalytic domain-containing protein</fullName>
    </recommendedName>
</protein>
<feature type="compositionally biased region" description="Low complexity" evidence="2">
    <location>
        <begin position="370"/>
        <end position="381"/>
    </location>
</feature>
<feature type="region of interest" description="Disordered" evidence="2">
    <location>
        <begin position="1011"/>
        <end position="1090"/>
    </location>
</feature>
<dbReference type="InterPro" id="IPR036397">
    <property type="entry name" value="RNaseH_sf"/>
</dbReference>
<feature type="compositionally biased region" description="Basic and acidic residues" evidence="2">
    <location>
        <begin position="671"/>
        <end position="683"/>
    </location>
</feature>
<sequence length="2845" mass="318977">MLSSTRVTLSTSASGSQTLGNTKKDRIYQTPSSAKNNKLEAYTRNVRNSLKNKKSVVNTKNIASVKESKLNVNSDLQCITCNGCLFSDNHDSCVLEFINSMNARVKSKYAKKPLKRKVWRPTGKVFTNIRYKWRPTSRTFIIVGNACPLTRITTTAKVPLRKPIPLESNTPKPVEPNKSWGSIFSNVPSSSTVECLVRGLSKLKFEKDRLCSACAMGKKNVNGKKYILVIVDDYSRFTWVKCLRSKDEAPDFIIMFLKMIQVRLKVGISHETSVARSPQQNNVVERHNRTLIEAARTISGPELHEMTPATISLGLVPKPTSSTSFGPPSRKDWDLLFQLLFNELLTPSPSVDLLAHDVIAPIDEVIAPKPVESTSSPSSTTVDEDAPSPSKSQTTLETQPPIIPHDVEEDNHDIQVAHMDNDPLFVSTRLQLHEQALICYYDSFLTSVEPKTYKDALTQSRWIKAMQEELNEFVPRPNKVMVITLKWIYKVNLDELGGLQISQSPRGIFINQSKYALESLKKHGFKSCDPVDTSMVEKSKLDEDKEGKAVDPLHYRDVPEIYMQEFWANATVHHHLIHFKMNNKKRIVNLEYFREMLHICPRISNQTFDEILFKEETLAFLRYLRHSREIKKITDSSDEDDDDDQEDEGEQDDDDQDDNDDDLDSDNNGDDFVHPKLSTHDEEATNEESFDPIVQTPSQVEKSDDERNDDVSHGMNVRGKEGPNAEDDDEELYRDVNINLEGRDVQMIDVHTTQVLEDTHVTLTLVNPDGQQQSSSVSSQFVTSMFNPSPDAGIDSLFEKTHRVDVPVSTTIMPLLVTAPTLPLPSIHIMSQLQQAPAPTPTTAPSTFLQDLLNFCSLFEFDYHLNTLEANFSEFMQTNQFAGAVSSIPRIVDRYIDHRMNEAVKVAEQVKVQVFKILPKIEKTVNEQLEAEVLTRSSNSSKTSYAVAADLSELELKKILIEKMESNKSNHQSNEQMNLYKALVDAYECDKLILDTYGDTVTLKRHCDDADKDEEPLAGSERRSKRRREGKEPESISAPKEKASKTTGKSTEGSKSHQKTTSESAPTEEPMQTTQDLEEHTHQEFKTDTLTPKLLAGPTYEMMKGSCKSLVELDFFLVEVYKATTDQLDWNNPKGQQYPHNLLKPLPLILNSRCRRIIPFDHFINNDLEYLRGGASSQKYTTSVTKTKAADYRHIKDDDKLYKLKEGDFKRLCIQDIKDMLLLLAQGKLTNLTVEERFAFNVSLRMFTRSIVIQRRVEDIQLVNVVASVSAASTKVLVSALPNVNNLSDTVIYSFFASQSNSPQLDNDDLKQIDADDLEEMDLKWWNATTATSEGILQGSVAMIGAFRQMKNQQTMPLWHLLPQAQQVLQVLTVRKSQFDVLSYTTSLESFEARDNALIEFRNKFKKVEKERDELKLTLENFQTSSKNLNESVPTSLVYDRYKSGEGYHADSPPYTGTFMPHKPDLVFHNALTIVPTGRYIVPTGRVIVPTGSYIVPTGSVIDTTGRTGRDSDGGLIFLPPTTVEEHLAVQRESKARTTLLQSIPDDHIANFHFMDDAGVALTLKTKGGLKFLSFDDLYYKLKTLEVGIKGYSTFSSSQSAGPNHSVFVTAISTNKNISYGDSPTHSSTTTYSVPSNSKNGSYITDLEQIEKLDLEEMDLKWQMAMLSLRVHKFEQKAGRKIDFDKKESARFNKQKTNHDSKSDGVFAKEFGMITGCDSGDALKDGTAKLYNLINGANSEEANTTNQAYKNSLKTLEKQKRVLQRNQLTLEEKIRVLSIELENTSNLLKHSERINADVETAKKDLQTKLDNHLARTKKWRNSSKNLFKLIDSSMSVRTKVGLGFTNCISKNELGWDDSSFSVFTTNFEDVEDHTDLDESQMSYDIKSSPFCNPKCVPNDFVSCIDIDKSLEVNTNDLASNYSGLKSSEHKPTDSLCASTSSVSTFVNEAEINSNVGTPIKEPISAGHFRKYSSSVSKLCFVCGSGTYLIKDCDFYEKQMTNTTVGIGVGPAVKPQPVPTGTPKVKPVPTGKPKATPISTGRPKGTPVPTGEPKATPVPTGKPKGTPVPTGKPKVYPVPTSKPKFTPVPTGRPNRPFPVATDRGYSPSVPPGWWSHTTSPLPHLINPTSLYFQTYTPYAPTMYYNHMQYGGDRWATAVKPSTGCSWKEYRKGFHLETPFLATEDEGIFNSGCSRSMTGKKERLDDFYAFHGGKVTFRGGEGRITSKGTIHTPTLDFENVYYDFQLLDDSMVVLKVPRKHNLYTINLNDLCPKGNLACLEAHASFDESMKWHRRMAHVNYKNMNRLVKGNLVRGLPSKLFKIAHTCVACCKEHKDETYPILKHFINLVENQLNKKVKAIRCDNGIEFKNAPMIELCGSKGIKREYSNPKTPQQNGVTERKNKTLIEAARTMLADCKLPTMFWTEAVRTTCYVLNRVSVTSPHNKTPYALLTGNIPTISHFKPFGCHVTILNTSDHLGKFDGKADEGYIVGYSGLGHEWYFDLDYLTDSLGYKHVSANQPAGTQGNTTNSVGTQDVDFDSNCDEQVIIVPSYPSHSIQGTQPIATPGDNVDSPFLSANEIFQKELARLTVPPGCISVPTGNVPVPTGSLPVPTGSISVHAAATMVPSDDVPVHSSNSTDLVFNGPKRSKWVDAMQEEMQQFKFQNVWVLVDFPPGKYAIGTKWTLKNKRDARGIVVLYQMDVKSAFLYGRIKEEVYVTQPKGFVDPQHPKKVYKEWCDKFEALMKGEFQMSAMGELTFFIGNVRIATTPYEAPKPKFKSESDISACSMHQVTPTNSNLEELKKIFKYLKGQLMLGLWYPKESPLMLEAYSHSDYAGANKDMKSTTGGC</sequence>
<name>A0A6L2MRP1_TANCI</name>